<dbReference type="EMBL" id="NHYD01001423">
    <property type="protein sequence ID" value="PPQ91203.1"/>
    <property type="molecule type" value="Genomic_DNA"/>
</dbReference>
<evidence type="ECO:0000313" key="3">
    <source>
        <dbReference type="Proteomes" id="UP000283269"/>
    </source>
</evidence>
<protein>
    <recommendedName>
        <fullName evidence="1">Protein kinase domain-containing protein</fullName>
    </recommendedName>
</protein>
<proteinExistence type="predicted"/>
<evidence type="ECO:0000313" key="2">
    <source>
        <dbReference type="EMBL" id="PPQ91203.1"/>
    </source>
</evidence>
<dbReference type="Proteomes" id="UP000283269">
    <property type="component" value="Unassembled WGS sequence"/>
</dbReference>
<organism evidence="2 3">
    <name type="scientific">Psilocybe cyanescens</name>
    <dbReference type="NCBI Taxonomy" id="93625"/>
    <lineage>
        <taxon>Eukaryota</taxon>
        <taxon>Fungi</taxon>
        <taxon>Dikarya</taxon>
        <taxon>Basidiomycota</taxon>
        <taxon>Agaricomycotina</taxon>
        <taxon>Agaricomycetes</taxon>
        <taxon>Agaricomycetidae</taxon>
        <taxon>Agaricales</taxon>
        <taxon>Agaricineae</taxon>
        <taxon>Strophariaceae</taxon>
        <taxon>Psilocybe</taxon>
    </lineage>
</organism>
<dbReference type="InterPro" id="IPR000719">
    <property type="entry name" value="Prot_kinase_dom"/>
</dbReference>
<accession>A0A409XKA4</accession>
<dbReference type="InParanoid" id="A0A409XKA4"/>
<keyword evidence="3" id="KW-1185">Reference proteome</keyword>
<comment type="caution">
    <text evidence="2">The sequence shown here is derived from an EMBL/GenBank/DDBJ whole genome shotgun (WGS) entry which is preliminary data.</text>
</comment>
<dbReference type="GO" id="GO:0004672">
    <property type="term" value="F:protein kinase activity"/>
    <property type="evidence" value="ECO:0007669"/>
    <property type="project" value="InterPro"/>
</dbReference>
<gene>
    <name evidence="2" type="ORF">CVT25_001219</name>
</gene>
<dbReference type="InterPro" id="IPR011009">
    <property type="entry name" value="Kinase-like_dom_sf"/>
</dbReference>
<dbReference type="STRING" id="93625.A0A409XKA4"/>
<reference evidence="2 3" key="1">
    <citation type="journal article" date="2018" name="Evol. Lett.">
        <title>Horizontal gene cluster transfer increased hallucinogenic mushroom diversity.</title>
        <authorList>
            <person name="Reynolds H.T."/>
            <person name="Vijayakumar V."/>
            <person name="Gluck-Thaler E."/>
            <person name="Korotkin H.B."/>
            <person name="Matheny P.B."/>
            <person name="Slot J.C."/>
        </authorList>
    </citation>
    <scope>NUCLEOTIDE SEQUENCE [LARGE SCALE GENOMIC DNA]</scope>
    <source>
        <strain evidence="2 3">2631</strain>
    </source>
</reference>
<name>A0A409XKA4_PSICY</name>
<sequence>HSKLPIDVRSWKKTLPLPLGSVRQTTWDELRPLLQRHGYRFWTVTTIYQKRDDDKFSKYPGYTFLTPHKLKNASLMNWNHFLALNGISHAARRLHDLQDVILRVITADGQDILISNDHTLPILHEIIYQDIAIVAVPKLMFDLNRFLRSRYRNSLEDVLYIYVFEGTAYLHRNLIAHRDLFPANIMVEWMPQSLVERSCMSRPCIYIIDFETTVDFLSDSIYRKSSEFPFNMSEYGRPVAPELSNGQPYCPFRLDMWQLGIDLHSEYHDLPTADEAMQMLDGYLRKTPPSELHRPGPESDAQEPIRAITQPVVPSVSAPGPLTVCELKIPEHQ</sequence>
<dbReference type="PROSITE" id="PS50011">
    <property type="entry name" value="PROTEIN_KINASE_DOM"/>
    <property type="match status" value="1"/>
</dbReference>
<dbReference type="OrthoDB" id="2985259at2759"/>
<evidence type="ECO:0000259" key="1">
    <source>
        <dbReference type="PROSITE" id="PS50011"/>
    </source>
</evidence>
<dbReference type="Gene3D" id="1.10.510.10">
    <property type="entry name" value="Transferase(Phosphotransferase) domain 1"/>
    <property type="match status" value="1"/>
</dbReference>
<dbReference type="AlphaFoldDB" id="A0A409XKA4"/>
<dbReference type="SUPFAM" id="SSF56112">
    <property type="entry name" value="Protein kinase-like (PK-like)"/>
    <property type="match status" value="1"/>
</dbReference>
<dbReference type="GO" id="GO:0005524">
    <property type="term" value="F:ATP binding"/>
    <property type="evidence" value="ECO:0007669"/>
    <property type="project" value="InterPro"/>
</dbReference>
<feature type="domain" description="Protein kinase" evidence="1">
    <location>
        <begin position="11"/>
        <end position="333"/>
    </location>
</feature>
<feature type="non-terminal residue" evidence="2">
    <location>
        <position position="1"/>
    </location>
</feature>